<keyword evidence="3" id="KW-0540">Nuclease</keyword>
<reference evidence="9" key="1">
    <citation type="submission" date="2014-09" db="EMBL/GenBank/DDBJ databases">
        <title>Vibrio variabilis JCM 19239. (C206) whole genome shotgun sequence.</title>
        <authorList>
            <person name="Sawabe T."/>
            <person name="Meirelles P."/>
            <person name="Nakanishi M."/>
            <person name="Sayaka M."/>
            <person name="Hattori M."/>
            <person name="Ohkuma M."/>
        </authorList>
    </citation>
    <scope>NUCLEOTIDE SEQUENCE [LARGE SCALE GENOMIC DNA]</scope>
    <source>
        <strain evidence="9">JCM 19239</strain>
    </source>
</reference>
<dbReference type="Pfam" id="PF02130">
    <property type="entry name" value="YbeY"/>
    <property type="match status" value="1"/>
</dbReference>
<evidence type="ECO:0000256" key="2">
    <source>
        <dbReference type="ARBA" id="ARBA00010875"/>
    </source>
</evidence>
<dbReference type="Proteomes" id="UP000029223">
    <property type="component" value="Unassembled WGS sequence"/>
</dbReference>
<comment type="cofactor">
    <cofactor evidence="1">
        <name>Zn(2+)</name>
        <dbReference type="ChEBI" id="CHEBI:29105"/>
    </cofactor>
</comment>
<keyword evidence="9" id="KW-1185">Reference proteome</keyword>
<dbReference type="Gene3D" id="3.40.390.30">
    <property type="entry name" value="Metalloproteases ('zincins'), catalytic domain"/>
    <property type="match status" value="1"/>
</dbReference>
<dbReference type="EMBL" id="BBMS01000001">
    <property type="protein sequence ID" value="GAL23586.1"/>
    <property type="molecule type" value="Genomic_DNA"/>
</dbReference>
<comment type="similarity">
    <text evidence="2">Belongs to the endoribonuclease YbeY family.</text>
</comment>
<organism evidence="8 9">
    <name type="scientific">Vibrio variabilis</name>
    <dbReference type="NCBI Taxonomy" id="990271"/>
    <lineage>
        <taxon>Bacteria</taxon>
        <taxon>Pseudomonadati</taxon>
        <taxon>Pseudomonadota</taxon>
        <taxon>Gammaproteobacteria</taxon>
        <taxon>Vibrionales</taxon>
        <taxon>Vibrionaceae</taxon>
        <taxon>Vibrio</taxon>
    </lineage>
</organism>
<evidence type="ECO:0000313" key="8">
    <source>
        <dbReference type="EMBL" id="GAL23586.1"/>
    </source>
</evidence>
<dbReference type="SUPFAM" id="SSF55486">
    <property type="entry name" value="Metalloproteases ('zincins'), catalytic domain"/>
    <property type="match status" value="1"/>
</dbReference>
<evidence type="ECO:0000256" key="6">
    <source>
        <dbReference type="ARBA" id="ARBA00022801"/>
    </source>
</evidence>
<accession>A0ABQ0J4E8</accession>
<keyword evidence="6 8" id="KW-0378">Hydrolase</keyword>
<evidence type="ECO:0000313" key="9">
    <source>
        <dbReference type="Proteomes" id="UP000029223"/>
    </source>
</evidence>
<keyword evidence="5" id="KW-0255">Endonuclease</keyword>
<keyword evidence="7" id="KW-0862">Zinc</keyword>
<evidence type="ECO:0000256" key="1">
    <source>
        <dbReference type="ARBA" id="ARBA00001947"/>
    </source>
</evidence>
<evidence type="ECO:0000256" key="7">
    <source>
        <dbReference type="ARBA" id="ARBA00022833"/>
    </source>
</evidence>
<sequence length="45" mass="5239">MVVHGSLHLLGYDHIEDEEAEEMEALETEIMQEMGFEDPYLAEKE</sequence>
<comment type="caution">
    <text evidence="8">The sequence shown here is derived from an EMBL/GenBank/DDBJ whole genome shotgun (WGS) entry which is preliminary data.</text>
</comment>
<dbReference type="GO" id="GO:0016787">
    <property type="term" value="F:hydrolase activity"/>
    <property type="evidence" value="ECO:0007669"/>
    <property type="project" value="UniProtKB-KW"/>
</dbReference>
<dbReference type="InterPro" id="IPR023091">
    <property type="entry name" value="MetalPrtase_cat_dom_sf_prd"/>
</dbReference>
<evidence type="ECO:0000256" key="5">
    <source>
        <dbReference type="ARBA" id="ARBA00022759"/>
    </source>
</evidence>
<protein>
    <submittedName>
        <fullName evidence="8">Metal-dependent hydrolase YbeY</fullName>
    </submittedName>
</protein>
<proteinExistence type="inferred from homology"/>
<name>A0ABQ0J4E8_9VIBR</name>
<dbReference type="NCBIfam" id="TIGR00043">
    <property type="entry name" value="rRNA maturation RNase YbeY"/>
    <property type="match status" value="1"/>
</dbReference>
<evidence type="ECO:0000256" key="4">
    <source>
        <dbReference type="ARBA" id="ARBA00022723"/>
    </source>
</evidence>
<keyword evidence="4" id="KW-0479">Metal-binding</keyword>
<gene>
    <name evidence="8" type="ORF">JCM19239_7540</name>
</gene>
<dbReference type="InterPro" id="IPR002036">
    <property type="entry name" value="YbeY"/>
</dbReference>
<dbReference type="InterPro" id="IPR020549">
    <property type="entry name" value="YbeY_CS"/>
</dbReference>
<dbReference type="PROSITE" id="PS01306">
    <property type="entry name" value="UPF0054"/>
    <property type="match status" value="1"/>
</dbReference>
<evidence type="ECO:0000256" key="3">
    <source>
        <dbReference type="ARBA" id="ARBA00022722"/>
    </source>
</evidence>